<keyword evidence="2" id="KW-1185">Reference proteome</keyword>
<dbReference type="KEGG" id="rca:Rcas_4072"/>
<accession>A7NRA8</accession>
<organism evidence="1 2">
    <name type="scientific">Roseiflexus castenholzii (strain DSM 13941 / HLO8)</name>
    <dbReference type="NCBI Taxonomy" id="383372"/>
    <lineage>
        <taxon>Bacteria</taxon>
        <taxon>Bacillati</taxon>
        <taxon>Chloroflexota</taxon>
        <taxon>Chloroflexia</taxon>
        <taxon>Chloroflexales</taxon>
        <taxon>Roseiflexineae</taxon>
        <taxon>Roseiflexaceae</taxon>
        <taxon>Roseiflexus</taxon>
    </lineage>
</organism>
<dbReference type="HOGENOM" id="CLU_083918_3_0_0"/>
<protein>
    <submittedName>
        <fullName evidence="1">PEBP family protein</fullName>
    </submittedName>
</protein>
<dbReference type="OrthoDB" id="9797506at2"/>
<dbReference type="PROSITE" id="PS51257">
    <property type="entry name" value="PROKAR_LIPOPROTEIN"/>
    <property type="match status" value="1"/>
</dbReference>
<evidence type="ECO:0000313" key="1">
    <source>
        <dbReference type="EMBL" id="ABU60104.1"/>
    </source>
</evidence>
<dbReference type="AlphaFoldDB" id="A7NRA8"/>
<dbReference type="EMBL" id="CP000804">
    <property type="protein sequence ID" value="ABU60104.1"/>
    <property type="molecule type" value="Genomic_DNA"/>
</dbReference>
<dbReference type="eggNOG" id="COG1881">
    <property type="taxonomic scope" value="Bacteria"/>
</dbReference>
<dbReference type="SUPFAM" id="SSF49777">
    <property type="entry name" value="PEBP-like"/>
    <property type="match status" value="1"/>
</dbReference>
<gene>
    <name evidence="1" type="ordered locus">Rcas_4072</name>
</gene>
<sequence length="183" mass="19928">MRWRIRVFVSVSLILIAAMLLYACGSATREGGGMITFTLVSSSFCEGGVIPRDHTCDGADRPPPLRWEGAPPTASYVLIMDDPDAPVGTFTHWVLYDIPGDRTELAEGEQTVGLAGSNDFGRRGYGGPCPPRGRGAHRYFFRLSALDISSLNLPPGAVRRDVESAMRGHVLATATLMGRYERR</sequence>
<dbReference type="InterPro" id="IPR036610">
    <property type="entry name" value="PEBP-like_sf"/>
</dbReference>
<proteinExistence type="predicted"/>
<dbReference type="NCBIfam" id="TIGR00481">
    <property type="entry name" value="YbhB/YbcL family Raf kinase inhibitor-like protein"/>
    <property type="match status" value="1"/>
</dbReference>
<reference evidence="1 2" key="1">
    <citation type="submission" date="2007-08" db="EMBL/GenBank/DDBJ databases">
        <title>Complete sequence of Roseiflexus castenholzii DSM 13941.</title>
        <authorList>
            <consortium name="US DOE Joint Genome Institute"/>
            <person name="Copeland A."/>
            <person name="Lucas S."/>
            <person name="Lapidus A."/>
            <person name="Barry K."/>
            <person name="Glavina del Rio T."/>
            <person name="Dalin E."/>
            <person name="Tice H."/>
            <person name="Pitluck S."/>
            <person name="Thompson L.S."/>
            <person name="Brettin T."/>
            <person name="Bruce D."/>
            <person name="Detter J.C."/>
            <person name="Han C."/>
            <person name="Tapia R."/>
            <person name="Schmutz J."/>
            <person name="Larimer F."/>
            <person name="Land M."/>
            <person name="Hauser L."/>
            <person name="Kyrpides N."/>
            <person name="Mikhailova N."/>
            <person name="Bryant D.A."/>
            <person name="Hanada S."/>
            <person name="Tsukatani Y."/>
            <person name="Richardson P."/>
        </authorList>
    </citation>
    <scope>NUCLEOTIDE SEQUENCE [LARGE SCALE GENOMIC DNA]</scope>
    <source>
        <strain evidence="2">DSM 13941 / HLO8</strain>
    </source>
</reference>
<evidence type="ECO:0000313" key="2">
    <source>
        <dbReference type="Proteomes" id="UP000000263"/>
    </source>
</evidence>
<dbReference type="InterPro" id="IPR008914">
    <property type="entry name" value="PEBP"/>
</dbReference>
<dbReference type="STRING" id="383372.Rcas_4072"/>
<dbReference type="InterPro" id="IPR005247">
    <property type="entry name" value="YbhB_YbcL/LppC-like"/>
</dbReference>
<dbReference type="CDD" id="cd00865">
    <property type="entry name" value="PEBP_bact_arch"/>
    <property type="match status" value="1"/>
</dbReference>
<dbReference type="Proteomes" id="UP000000263">
    <property type="component" value="Chromosome"/>
</dbReference>
<dbReference type="Pfam" id="PF01161">
    <property type="entry name" value="PBP"/>
    <property type="match status" value="1"/>
</dbReference>
<name>A7NRA8_ROSCS</name>
<dbReference type="Gene3D" id="3.90.280.10">
    <property type="entry name" value="PEBP-like"/>
    <property type="match status" value="1"/>
</dbReference>
<dbReference type="PANTHER" id="PTHR30289">
    <property type="entry name" value="UNCHARACTERIZED PROTEIN YBCL-RELATED"/>
    <property type="match status" value="1"/>
</dbReference>
<dbReference type="PANTHER" id="PTHR30289:SF1">
    <property type="entry name" value="PEBP (PHOSPHATIDYLETHANOLAMINE-BINDING PROTEIN) FAMILY PROTEIN"/>
    <property type="match status" value="1"/>
</dbReference>